<keyword evidence="2" id="KW-1185">Reference proteome</keyword>
<gene>
    <name evidence="1" type="ORF">EYC80_002421</name>
</gene>
<dbReference type="AlphaFoldDB" id="A0A5N6K3Y0"/>
<comment type="caution">
    <text evidence="1">The sequence shown here is derived from an EMBL/GenBank/DDBJ whole genome shotgun (WGS) entry which is preliminary data.</text>
</comment>
<sequence>MISAEIKELVLWLIQSIMHNVMCDSKYPKNAPPGSWAVITKLLQVLQKEGMINANDPKTYTHHSIREIAKRQNWRTADVAASKPKSIRGSFLPGELGTIGVEEIIQAINIFDPTFDLRTALQGENITLQDKNEDGDQRQALADSEQGTASMKEVAASIEEGAASMKKVAAIMKEVAAGIEEEAVSIEEEAAIREEVAAIMEEERFSKDESWKGYLDYENCLPEGHL</sequence>
<name>A0A5N6K3Y0_MONLA</name>
<organism evidence="1 2">
    <name type="scientific">Monilinia laxa</name>
    <name type="common">Brown rot fungus</name>
    <name type="synonym">Sclerotinia laxa</name>
    <dbReference type="NCBI Taxonomy" id="61186"/>
    <lineage>
        <taxon>Eukaryota</taxon>
        <taxon>Fungi</taxon>
        <taxon>Dikarya</taxon>
        <taxon>Ascomycota</taxon>
        <taxon>Pezizomycotina</taxon>
        <taxon>Leotiomycetes</taxon>
        <taxon>Helotiales</taxon>
        <taxon>Sclerotiniaceae</taxon>
        <taxon>Monilinia</taxon>
    </lineage>
</organism>
<dbReference type="Proteomes" id="UP000326757">
    <property type="component" value="Unassembled WGS sequence"/>
</dbReference>
<dbReference type="EMBL" id="VIGI01000008">
    <property type="protein sequence ID" value="KAB8297023.1"/>
    <property type="molecule type" value="Genomic_DNA"/>
</dbReference>
<evidence type="ECO:0000313" key="1">
    <source>
        <dbReference type="EMBL" id="KAB8297023.1"/>
    </source>
</evidence>
<protein>
    <submittedName>
        <fullName evidence="1">Uncharacterized protein</fullName>
    </submittedName>
</protein>
<accession>A0A5N6K3Y0</accession>
<evidence type="ECO:0000313" key="2">
    <source>
        <dbReference type="Proteomes" id="UP000326757"/>
    </source>
</evidence>
<proteinExistence type="predicted"/>
<reference evidence="1 2" key="1">
    <citation type="submission" date="2019-06" db="EMBL/GenBank/DDBJ databases">
        <title>Genome Sequence of the Brown Rot Fungal Pathogen Monilinia laxa.</title>
        <authorList>
            <person name="De Miccolis Angelini R.M."/>
            <person name="Landi L."/>
            <person name="Abate D."/>
            <person name="Pollastro S."/>
            <person name="Romanazzi G."/>
            <person name="Faretra F."/>
        </authorList>
    </citation>
    <scope>NUCLEOTIDE SEQUENCE [LARGE SCALE GENOMIC DNA]</scope>
    <source>
        <strain evidence="1 2">Mlax316</strain>
    </source>
</reference>